<dbReference type="Proteomes" id="UP001195483">
    <property type="component" value="Unassembled WGS sequence"/>
</dbReference>
<sequence>MNIGNSYPGYPQSYTSGPLINEQEISNALQQRSRAELQELLDNEAKINDIVQVLPQVKNLTTAREIQIVKNKSLAESNLTLQPRLADMKRIVGTNYEECNKLKLSLGKNVALLESKVGKQSTEALLAVLQAEAASTDEESEKIADQFCQNSIPVDQFVNVYIPMRTQAYLRRTKAEKMQELIRQGPSQSGYPMYGTGPTVGNAPFPSSGPAPYHTGNQFHMPTPYVYPR</sequence>
<evidence type="ECO:0000256" key="1">
    <source>
        <dbReference type="ARBA" id="ARBA00004633"/>
    </source>
</evidence>
<dbReference type="GO" id="GO:0031902">
    <property type="term" value="C:late endosome membrane"/>
    <property type="evidence" value="ECO:0007669"/>
    <property type="project" value="UniProtKB-SubCell"/>
</dbReference>
<keyword evidence="4" id="KW-0967">Endosome</keyword>
<dbReference type="Gene3D" id="1.10.287.660">
    <property type="entry name" value="Helix hairpin bin"/>
    <property type="match status" value="1"/>
</dbReference>
<keyword evidence="5 7" id="KW-0653">Protein transport</keyword>
<organism evidence="9 10">
    <name type="scientific">Potamilus streckersoni</name>
    <dbReference type="NCBI Taxonomy" id="2493646"/>
    <lineage>
        <taxon>Eukaryota</taxon>
        <taxon>Metazoa</taxon>
        <taxon>Spiralia</taxon>
        <taxon>Lophotrochozoa</taxon>
        <taxon>Mollusca</taxon>
        <taxon>Bivalvia</taxon>
        <taxon>Autobranchia</taxon>
        <taxon>Heteroconchia</taxon>
        <taxon>Palaeoheterodonta</taxon>
        <taxon>Unionida</taxon>
        <taxon>Unionoidea</taxon>
        <taxon>Unionidae</taxon>
        <taxon>Ambleminae</taxon>
        <taxon>Lampsilini</taxon>
        <taxon>Potamilus</taxon>
    </lineage>
</organism>
<evidence type="ECO:0000256" key="5">
    <source>
        <dbReference type="ARBA" id="ARBA00022927"/>
    </source>
</evidence>
<evidence type="ECO:0000256" key="6">
    <source>
        <dbReference type="ARBA" id="ARBA00025010"/>
    </source>
</evidence>
<dbReference type="GO" id="GO:0006612">
    <property type="term" value="P:protein targeting to membrane"/>
    <property type="evidence" value="ECO:0007669"/>
    <property type="project" value="TreeGrafter"/>
</dbReference>
<dbReference type="GO" id="GO:0043162">
    <property type="term" value="P:ubiquitin-dependent protein catabolic process via the multivesicular body sorting pathway"/>
    <property type="evidence" value="ECO:0007669"/>
    <property type="project" value="TreeGrafter"/>
</dbReference>
<reference evidence="9" key="1">
    <citation type="journal article" date="2021" name="Genome Biol. Evol.">
        <title>A High-Quality Reference Genome for a Parasitic Bivalve with Doubly Uniparental Inheritance (Bivalvia: Unionida).</title>
        <authorList>
            <person name="Smith C.H."/>
        </authorList>
    </citation>
    <scope>NUCLEOTIDE SEQUENCE</scope>
    <source>
        <strain evidence="9">CHS0354</strain>
    </source>
</reference>
<dbReference type="GO" id="GO:0006623">
    <property type="term" value="P:protein targeting to vacuole"/>
    <property type="evidence" value="ECO:0007669"/>
    <property type="project" value="TreeGrafter"/>
</dbReference>
<dbReference type="AlphaFoldDB" id="A0AAE0S9N6"/>
<dbReference type="InterPro" id="IPR037202">
    <property type="entry name" value="ESCRT_assembly_dom"/>
</dbReference>
<dbReference type="InterPro" id="IPR029012">
    <property type="entry name" value="Helix_hairpin_bin_sf"/>
</dbReference>
<comment type="function">
    <text evidence="6">Component of the ESCRT-I complex, a regulator of vesicular trafficking process. Required for the sorting of endocytic ubiquitinated cargos into multivesicular bodies. May be involved in cell growth and differentiation.</text>
</comment>
<feature type="domain" description="VPS37 C-terminal" evidence="8">
    <location>
        <begin position="107"/>
        <end position="193"/>
    </location>
</feature>
<keyword evidence="3 7" id="KW-0813">Transport</keyword>
<name>A0AAE0S9N6_9BIVA</name>
<evidence type="ECO:0000259" key="8">
    <source>
        <dbReference type="PROSITE" id="PS51314"/>
    </source>
</evidence>
<dbReference type="PANTHER" id="PTHR13678:SF27">
    <property type="entry name" value="LD45836P"/>
    <property type="match status" value="1"/>
</dbReference>
<evidence type="ECO:0000256" key="7">
    <source>
        <dbReference type="PROSITE-ProRule" id="PRU00646"/>
    </source>
</evidence>
<evidence type="ECO:0000256" key="2">
    <source>
        <dbReference type="ARBA" id="ARBA00007617"/>
    </source>
</evidence>
<comment type="subcellular location">
    <subcellularLocation>
        <location evidence="1">Late endosome membrane</location>
        <topology evidence="1">Peripheral membrane protein</topology>
    </subcellularLocation>
</comment>
<comment type="similarity">
    <text evidence="2">Belongs to the VPS37 family.</text>
</comment>
<reference evidence="9" key="3">
    <citation type="submission" date="2023-05" db="EMBL/GenBank/DDBJ databases">
        <authorList>
            <person name="Smith C.H."/>
        </authorList>
    </citation>
    <scope>NUCLEOTIDE SEQUENCE</scope>
    <source>
        <strain evidence="9">CHS0354</strain>
        <tissue evidence="9">Mantle</tissue>
    </source>
</reference>
<evidence type="ECO:0000313" key="10">
    <source>
        <dbReference type="Proteomes" id="UP001195483"/>
    </source>
</evidence>
<proteinExistence type="inferred from homology"/>
<dbReference type="InterPro" id="IPR009851">
    <property type="entry name" value="Mod_r"/>
</dbReference>
<dbReference type="PROSITE" id="PS51314">
    <property type="entry name" value="VPS37_C"/>
    <property type="match status" value="1"/>
</dbReference>
<dbReference type="GO" id="GO:0000813">
    <property type="term" value="C:ESCRT I complex"/>
    <property type="evidence" value="ECO:0007669"/>
    <property type="project" value="TreeGrafter"/>
</dbReference>
<evidence type="ECO:0000256" key="4">
    <source>
        <dbReference type="ARBA" id="ARBA00022753"/>
    </source>
</evidence>
<reference evidence="9" key="2">
    <citation type="journal article" date="2021" name="Genome Biol. Evol.">
        <title>Developing a high-quality reference genome for a parasitic bivalve with doubly uniparental inheritance (Bivalvia: Unionida).</title>
        <authorList>
            <person name="Smith C.H."/>
        </authorList>
    </citation>
    <scope>NUCLEOTIDE SEQUENCE</scope>
    <source>
        <strain evidence="9">CHS0354</strain>
        <tissue evidence="9">Mantle</tissue>
    </source>
</reference>
<dbReference type="Pfam" id="PF07200">
    <property type="entry name" value="Mod_r"/>
    <property type="match status" value="1"/>
</dbReference>
<protein>
    <recommendedName>
        <fullName evidence="8">VPS37 C-terminal domain-containing protein</fullName>
    </recommendedName>
</protein>
<dbReference type="PANTHER" id="PTHR13678">
    <property type="entry name" value="VACUOLAR PROTEIN SORTING-ASSOCIATED PROTEIN 37"/>
    <property type="match status" value="1"/>
</dbReference>
<gene>
    <name evidence="9" type="ORF">CHS0354_032788</name>
</gene>
<accession>A0AAE0S9N6</accession>
<comment type="caution">
    <text evidence="9">The sequence shown here is derived from an EMBL/GenBank/DDBJ whole genome shotgun (WGS) entry which is preliminary data.</text>
</comment>
<dbReference type="SUPFAM" id="SSF140111">
    <property type="entry name" value="Endosomal sorting complex assembly domain"/>
    <property type="match status" value="1"/>
</dbReference>
<evidence type="ECO:0000256" key="3">
    <source>
        <dbReference type="ARBA" id="ARBA00022448"/>
    </source>
</evidence>
<dbReference type="EMBL" id="JAEAOA010001935">
    <property type="protein sequence ID" value="KAK3587588.1"/>
    <property type="molecule type" value="Genomic_DNA"/>
</dbReference>
<evidence type="ECO:0000313" key="9">
    <source>
        <dbReference type="EMBL" id="KAK3587588.1"/>
    </source>
</evidence>
<keyword evidence="10" id="KW-1185">Reference proteome</keyword>